<dbReference type="AlphaFoldDB" id="A0A498R482"/>
<sequence>MDEIQKMLALKTWAVVGATNNQEKFGYKIFKFMKEAGFTVYPVNPGVSEVLGETCYPALQDLPVKPDAVDFVVPASVGEKVMRDCAALGIKNVWLQPGADAPGVVKAAQELGLTAVRACIMVESRKAGIGV</sequence>
<gene>
    <name evidence="2" type="ORF">LUCI_1450</name>
</gene>
<organism evidence="2 3">
    <name type="scientific">Lucifera butyrica</name>
    <dbReference type="NCBI Taxonomy" id="1351585"/>
    <lineage>
        <taxon>Bacteria</taxon>
        <taxon>Bacillati</taxon>
        <taxon>Bacillota</taxon>
        <taxon>Negativicutes</taxon>
        <taxon>Veillonellales</taxon>
        <taxon>Veillonellaceae</taxon>
        <taxon>Lucifera</taxon>
    </lineage>
</organism>
<dbReference type="Proteomes" id="UP000277811">
    <property type="component" value="Unassembled WGS sequence"/>
</dbReference>
<dbReference type="SMART" id="SM00881">
    <property type="entry name" value="CoA_binding"/>
    <property type="match status" value="1"/>
</dbReference>
<reference evidence="2 3" key="1">
    <citation type="submission" date="2018-06" db="EMBL/GenBank/DDBJ databases">
        <authorList>
            <person name="Strepis N."/>
        </authorList>
    </citation>
    <scope>NUCLEOTIDE SEQUENCE [LARGE SCALE GENOMIC DNA]</scope>
    <source>
        <strain evidence="2">LUCI</strain>
    </source>
</reference>
<evidence type="ECO:0000313" key="3">
    <source>
        <dbReference type="Proteomes" id="UP000277811"/>
    </source>
</evidence>
<dbReference type="Pfam" id="PF13380">
    <property type="entry name" value="CoA_binding_2"/>
    <property type="match status" value="1"/>
</dbReference>
<dbReference type="RefSeq" id="WP_243638697.1">
    <property type="nucleotide sequence ID" value="NZ_UPPP01000061.1"/>
</dbReference>
<evidence type="ECO:0000313" key="2">
    <source>
        <dbReference type="EMBL" id="VBB06234.1"/>
    </source>
</evidence>
<protein>
    <recommendedName>
        <fullName evidence="1">CoA-binding domain-containing protein</fullName>
    </recommendedName>
</protein>
<evidence type="ECO:0000259" key="1">
    <source>
        <dbReference type="SMART" id="SM00881"/>
    </source>
</evidence>
<dbReference type="EMBL" id="UPPP01000061">
    <property type="protein sequence ID" value="VBB06234.1"/>
    <property type="molecule type" value="Genomic_DNA"/>
</dbReference>
<proteinExistence type="predicted"/>
<dbReference type="PANTHER" id="PTHR33303">
    <property type="entry name" value="CYTOPLASMIC PROTEIN-RELATED"/>
    <property type="match status" value="1"/>
</dbReference>
<name>A0A498R482_9FIRM</name>
<accession>A0A498R482</accession>
<dbReference type="InterPro" id="IPR003781">
    <property type="entry name" value="CoA-bd"/>
</dbReference>
<dbReference type="InterPro" id="IPR036291">
    <property type="entry name" value="NAD(P)-bd_dom_sf"/>
</dbReference>
<feature type="domain" description="CoA-binding" evidence="1">
    <location>
        <begin position="7"/>
        <end position="99"/>
    </location>
</feature>
<dbReference type="SUPFAM" id="SSF51735">
    <property type="entry name" value="NAD(P)-binding Rossmann-fold domains"/>
    <property type="match status" value="1"/>
</dbReference>
<dbReference type="PANTHER" id="PTHR33303:SF2">
    <property type="entry name" value="COA-BINDING DOMAIN-CONTAINING PROTEIN"/>
    <property type="match status" value="1"/>
</dbReference>
<keyword evidence="3" id="KW-1185">Reference proteome</keyword>
<dbReference type="Gene3D" id="3.40.50.720">
    <property type="entry name" value="NAD(P)-binding Rossmann-like Domain"/>
    <property type="match status" value="1"/>
</dbReference>